<dbReference type="GO" id="GO:0000155">
    <property type="term" value="F:phosphorelay sensor kinase activity"/>
    <property type="evidence" value="ECO:0007669"/>
    <property type="project" value="InterPro"/>
</dbReference>
<evidence type="ECO:0000259" key="16">
    <source>
        <dbReference type="PROSITE" id="PS50885"/>
    </source>
</evidence>
<evidence type="ECO:0000256" key="3">
    <source>
        <dbReference type="ARBA" id="ARBA00012438"/>
    </source>
</evidence>
<dbReference type="SUPFAM" id="SSF47384">
    <property type="entry name" value="Homodimeric domain of signal transducing histidine kinase"/>
    <property type="match status" value="1"/>
</dbReference>
<comment type="subcellular location">
    <subcellularLocation>
        <location evidence="2">Cell membrane</location>
        <topology evidence="2">Multi-pass membrane protein</topology>
    </subcellularLocation>
</comment>
<feature type="transmembrane region" description="Helical" evidence="14">
    <location>
        <begin position="7"/>
        <end position="29"/>
    </location>
</feature>
<dbReference type="FunFam" id="1.10.287.130:FF:000001">
    <property type="entry name" value="Two-component sensor histidine kinase"/>
    <property type="match status" value="1"/>
</dbReference>
<dbReference type="FunFam" id="3.30.565.10:FF:000006">
    <property type="entry name" value="Sensor histidine kinase WalK"/>
    <property type="match status" value="1"/>
</dbReference>
<gene>
    <name evidence="17" type="ORF">H9873_09445</name>
</gene>
<dbReference type="SMART" id="SM00304">
    <property type="entry name" value="HAMP"/>
    <property type="match status" value="1"/>
</dbReference>
<keyword evidence="8" id="KW-0547">Nucleotide-binding</keyword>
<dbReference type="InterPro" id="IPR004358">
    <property type="entry name" value="Sig_transdc_His_kin-like_C"/>
</dbReference>
<evidence type="ECO:0000256" key="4">
    <source>
        <dbReference type="ARBA" id="ARBA00022475"/>
    </source>
</evidence>
<keyword evidence="9 17" id="KW-0418">Kinase</keyword>
<protein>
    <recommendedName>
        <fullName evidence="3">histidine kinase</fullName>
        <ecNumber evidence="3">2.7.13.3</ecNumber>
    </recommendedName>
</protein>
<dbReference type="AlphaFoldDB" id="A0A9D1RBI5"/>
<keyword evidence="5" id="KW-0597">Phosphoprotein</keyword>
<dbReference type="CDD" id="cd00082">
    <property type="entry name" value="HisKA"/>
    <property type="match status" value="1"/>
</dbReference>
<comment type="catalytic activity">
    <reaction evidence="1">
        <text>ATP + protein L-histidine = ADP + protein N-phospho-L-histidine.</text>
        <dbReference type="EC" id="2.7.13.3"/>
    </reaction>
</comment>
<evidence type="ECO:0000256" key="14">
    <source>
        <dbReference type="SAM" id="Phobius"/>
    </source>
</evidence>
<keyword evidence="4" id="KW-1003">Cell membrane</keyword>
<dbReference type="GO" id="GO:0005886">
    <property type="term" value="C:plasma membrane"/>
    <property type="evidence" value="ECO:0007669"/>
    <property type="project" value="UniProtKB-SubCell"/>
</dbReference>
<dbReference type="Proteomes" id="UP000824263">
    <property type="component" value="Unassembled WGS sequence"/>
</dbReference>
<dbReference type="GO" id="GO:0005524">
    <property type="term" value="F:ATP binding"/>
    <property type="evidence" value="ECO:0007669"/>
    <property type="project" value="UniProtKB-KW"/>
</dbReference>
<dbReference type="Gene3D" id="6.10.340.10">
    <property type="match status" value="1"/>
</dbReference>
<evidence type="ECO:0000256" key="12">
    <source>
        <dbReference type="ARBA" id="ARBA00023012"/>
    </source>
</evidence>
<feature type="transmembrane region" description="Helical" evidence="14">
    <location>
        <begin position="180"/>
        <end position="204"/>
    </location>
</feature>
<dbReference type="PROSITE" id="PS50885">
    <property type="entry name" value="HAMP"/>
    <property type="match status" value="1"/>
</dbReference>
<evidence type="ECO:0000256" key="2">
    <source>
        <dbReference type="ARBA" id="ARBA00004651"/>
    </source>
</evidence>
<feature type="domain" description="HAMP" evidence="16">
    <location>
        <begin position="205"/>
        <end position="257"/>
    </location>
</feature>
<reference evidence="17" key="1">
    <citation type="journal article" date="2021" name="PeerJ">
        <title>Extensive microbial diversity within the chicken gut microbiome revealed by metagenomics and culture.</title>
        <authorList>
            <person name="Gilroy R."/>
            <person name="Ravi A."/>
            <person name="Getino M."/>
            <person name="Pursley I."/>
            <person name="Horton D.L."/>
            <person name="Alikhan N.F."/>
            <person name="Baker D."/>
            <person name="Gharbi K."/>
            <person name="Hall N."/>
            <person name="Watson M."/>
            <person name="Adriaenssens E.M."/>
            <person name="Foster-Nyarko E."/>
            <person name="Jarju S."/>
            <person name="Secka A."/>
            <person name="Antonio M."/>
            <person name="Oren A."/>
            <person name="Chaudhuri R.R."/>
            <person name="La Ragione R."/>
            <person name="Hildebrand F."/>
            <person name="Pallen M.J."/>
        </authorList>
    </citation>
    <scope>NUCLEOTIDE SEQUENCE</scope>
    <source>
        <strain evidence="17">ChiSxjej1B13-11762</strain>
    </source>
</reference>
<evidence type="ECO:0000256" key="7">
    <source>
        <dbReference type="ARBA" id="ARBA00022692"/>
    </source>
</evidence>
<keyword evidence="11 14" id="KW-1133">Transmembrane helix</keyword>
<dbReference type="CDD" id="cd06225">
    <property type="entry name" value="HAMP"/>
    <property type="match status" value="1"/>
</dbReference>
<evidence type="ECO:0000259" key="15">
    <source>
        <dbReference type="PROSITE" id="PS50109"/>
    </source>
</evidence>
<dbReference type="InterPro" id="IPR003661">
    <property type="entry name" value="HisK_dim/P_dom"/>
</dbReference>
<comment type="caution">
    <text evidence="17">The sequence shown here is derived from an EMBL/GenBank/DDBJ whole genome shotgun (WGS) entry which is preliminary data.</text>
</comment>
<dbReference type="Pfam" id="PF00672">
    <property type="entry name" value="HAMP"/>
    <property type="match status" value="1"/>
</dbReference>
<dbReference type="CDD" id="cd00075">
    <property type="entry name" value="HATPase"/>
    <property type="match status" value="1"/>
</dbReference>
<organism evidence="17 18">
    <name type="scientific">Candidatus Dorea gallistercoris</name>
    <dbReference type="NCBI Taxonomy" id="2838542"/>
    <lineage>
        <taxon>Bacteria</taxon>
        <taxon>Bacillati</taxon>
        <taxon>Bacillota</taxon>
        <taxon>Clostridia</taxon>
        <taxon>Lachnospirales</taxon>
        <taxon>Lachnospiraceae</taxon>
        <taxon>Dorea</taxon>
    </lineage>
</organism>
<evidence type="ECO:0000256" key="1">
    <source>
        <dbReference type="ARBA" id="ARBA00000085"/>
    </source>
</evidence>
<keyword evidence="6" id="KW-0808">Transferase</keyword>
<evidence type="ECO:0000256" key="8">
    <source>
        <dbReference type="ARBA" id="ARBA00022741"/>
    </source>
</evidence>
<evidence type="ECO:0000256" key="10">
    <source>
        <dbReference type="ARBA" id="ARBA00022840"/>
    </source>
</evidence>
<dbReference type="InterPro" id="IPR003594">
    <property type="entry name" value="HATPase_dom"/>
</dbReference>
<evidence type="ECO:0000313" key="18">
    <source>
        <dbReference type="Proteomes" id="UP000824263"/>
    </source>
</evidence>
<reference evidence="17" key="2">
    <citation type="submission" date="2021-04" db="EMBL/GenBank/DDBJ databases">
        <authorList>
            <person name="Gilroy R."/>
        </authorList>
    </citation>
    <scope>NUCLEOTIDE SEQUENCE</scope>
    <source>
        <strain evidence="17">ChiSxjej1B13-11762</strain>
    </source>
</reference>
<evidence type="ECO:0000256" key="13">
    <source>
        <dbReference type="ARBA" id="ARBA00023136"/>
    </source>
</evidence>
<evidence type="ECO:0000256" key="5">
    <source>
        <dbReference type="ARBA" id="ARBA00022553"/>
    </source>
</evidence>
<keyword evidence="7 14" id="KW-0812">Transmembrane</keyword>
<sequence length="498" mass="56575">MKLRTRLIIAFLTVILLPICLTALLFFTFSRYQIGAIEKTYGIKNTTVESLSNSMQVLPRLTEGAYHNLEEVIEENPDSLEDATYLEEINEDLQDKNAYLLVRKGNTVIYIGTEREEADSVIRQLPDYEGSDTSSENGIYLGGEAHSLVKQIDFRYSDHEEGSAFIVSDVSNVIPEVEELFLDMLLGVVLILVLTASVLMFWIYRSVKLPLGRMQAAAKNIKEGNLDFELKAQGNDELGQLCRDMEDMRRRLKDSAEEKVVFDRENKELISNISHDLKTPVTTIKGYAEGIMDGVADTPEKMDKYIRTIYNKASEMDLLINELTLYSKIDTNRIPYNFDILSVNEYFNDCAEDLSIELESKNVEFGYFNYVAPDVRVIADAEQLKRVVHNIVNNSLKYMDKDKAKINLRVKDVGDFIQVELEDNGKGIAAKDLPNIFDRFYRTDASRNSSKGGSGIGLSIVKKIIEEHGGKIWATSRENTGTTMYFVLRKYQEVPVDE</sequence>
<dbReference type="Gene3D" id="3.30.565.10">
    <property type="entry name" value="Histidine kinase-like ATPase, C-terminal domain"/>
    <property type="match status" value="1"/>
</dbReference>
<evidence type="ECO:0000256" key="6">
    <source>
        <dbReference type="ARBA" id="ARBA00022679"/>
    </source>
</evidence>
<proteinExistence type="predicted"/>
<dbReference type="InterPro" id="IPR050398">
    <property type="entry name" value="HssS/ArlS-like"/>
</dbReference>
<evidence type="ECO:0000256" key="11">
    <source>
        <dbReference type="ARBA" id="ARBA00022989"/>
    </source>
</evidence>
<evidence type="ECO:0000313" key="17">
    <source>
        <dbReference type="EMBL" id="HIW84534.1"/>
    </source>
</evidence>
<dbReference type="Pfam" id="PF00512">
    <property type="entry name" value="HisKA"/>
    <property type="match status" value="1"/>
</dbReference>
<dbReference type="InterPro" id="IPR036890">
    <property type="entry name" value="HATPase_C_sf"/>
</dbReference>
<evidence type="ECO:0000256" key="9">
    <source>
        <dbReference type="ARBA" id="ARBA00022777"/>
    </source>
</evidence>
<dbReference type="PANTHER" id="PTHR45528">
    <property type="entry name" value="SENSOR HISTIDINE KINASE CPXA"/>
    <property type="match status" value="1"/>
</dbReference>
<dbReference type="InterPro" id="IPR005467">
    <property type="entry name" value="His_kinase_dom"/>
</dbReference>
<dbReference type="PANTHER" id="PTHR45528:SF1">
    <property type="entry name" value="SENSOR HISTIDINE KINASE CPXA"/>
    <property type="match status" value="1"/>
</dbReference>
<dbReference type="PRINTS" id="PR00344">
    <property type="entry name" value="BCTRLSENSOR"/>
</dbReference>
<dbReference type="Pfam" id="PF02518">
    <property type="entry name" value="HATPase_c"/>
    <property type="match status" value="1"/>
</dbReference>
<dbReference type="SMART" id="SM00387">
    <property type="entry name" value="HATPase_c"/>
    <property type="match status" value="1"/>
</dbReference>
<dbReference type="InterPro" id="IPR036097">
    <property type="entry name" value="HisK_dim/P_sf"/>
</dbReference>
<dbReference type="EMBL" id="DXGF01000164">
    <property type="protein sequence ID" value="HIW84534.1"/>
    <property type="molecule type" value="Genomic_DNA"/>
</dbReference>
<accession>A0A9D1RBI5</accession>
<dbReference type="SUPFAM" id="SSF55874">
    <property type="entry name" value="ATPase domain of HSP90 chaperone/DNA topoisomerase II/histidine kinase"/>
    <property type="match status" value="1"/>
</dbReference>
<dbReference type="EC" id="2.7.13.3" evidence="3"/>
<keyword evidence="10" id="KW-0067">ATP-binding</keyword>
<dbReference type="Gene3D" id="1.10.287.130">
    <property type="match status" value="1"/>
</dbReference>
<name>A0A9D1RBI5_9FIRM</name>
<dbReference type="InterPro" id="IPR003660">
    <property type="entry name" value="HAMP_dom"/>
</dbReference>
<keyword evidence="12" id="KW-0902">Two-component regulatory system</keyword>
<dbReference type="SUPFAM" id="SSF158472">
    <property type="entry name" value="HAMP domain-like"/>
    <property type="match status" value="1"/>
</dbReference>
<dbReference type="SMART" id="SM00388">
    <property type="entry name" value="HisKA"/>
    <property type="match status" value="1"/>
</dbReference>
<dbReference type="PROSITE" id="PS50109">
    <property type="entry name" value="HIS_KIN"/>
    <property type="match status" value="1"/>
</dbReference>
<keyword evidence="13 14" id="KW-0472">Membrane</keyword>
<feature type="domain" description="Histidine kinase" evidence="15">
    <location>
        <begin position="272"/>
        <end position="492"/>
    </location>
</feature>